<dbReference type="GO" id="GO:0003681">
    <property type="term" value="F:bent DNA binding"/>
    <property type="evidence" value="ECO:0007669"/>
    <property type="project" value="TreeGrafter"/>
</dbReference>
<dbReference type="InterPro" id="IPR022042">
    <property type="entry name" value="snRNA-activating_su3"/>
</dbReference>
<accession>A0A9W8JN97</accession>
<evidence type="ECO:0000256" key="4">
    <source>
        <dbReference type="ARBA" id="ARBA00023125"/>
    </source>
</evidence>
<keyword evidence="4" id="KW-0238">DNA-binding</keyword>
<evidence type="ECO:0000256" key="5">
    <source>
        <dbReference type="ARBA" id="ARBA00023163"/>
    </source>
</evidence>
<protein>
    <recommendedName>
        <fullName evidence="9">snRNA-activating protein complex subunit 3</fullName>
    </recommendedName>
</protein>
<dbReference type="GO" id="GO:0019185">
    <property type="term" value="C:snRNA-activating protein complex"/>
    <property type="evidence" value="ECO:0007669"/>
    <property type="project" value="TreeGrafter"/>
</dbReference>
<keyword evidence="3" id="KW-0805">Transcription regulation</keyword>
<dbReference type="GO" id="GO:0001006">
    <property type="term" value="F:RNA polymerase III type 3 promoter sequence-specific DNA binding"/>
    <property type="evidence" value="ECO:0007669"/>
    <property type="project" value="TreeGrafter"/>
</dbReference>
<evidence type="ECO:0000256" key="2">
    <source>
        <dbReference type="ARBA" id="ARBA00010410"/>
    </source>
</evidence>
<keyword evidence="6" id="KW-0539">Nucleus</keyword>
<comment type="subcellular location">
    <subcellularLocation>
        <location evidence="1">Nucleus</location>
    </subcellularLocation>
</comment>
<proteinExistence type="inferred from homology"/>
<keyword evidence="8" id="KW-1185">Reference proteome</keyword>
<evidence type="ECO:0000256" key="1">
    <source>
        <dbReference type="ARBA" id="ARBA00004123"/>
    </source>
</evidence>
<dbReference type="AlphaFoldDB" id="A0A9W8JN97"/>
<evidence type="ECO:0000256" key="3">
    <source>
        <dbReference type="ARBA" id="ARBA00023015"/>
    </source>
</evidence>
<dbReference type="Pfam" id="PF12251">
    <property type="entry name" value="SNAPC3"/>
    <property type="match status" value="1"/>
</dbReference>
<dbReference type="EMBL" id="JANKHO010002100">
    <property type="protein sequence ID" value="KAJ3494715.1"/>
    <property type="molecule type" value="Genomic_DNA"/>
</dbReference>
<dbReference type="PANTHER" id="PTHR13421:SF16">
    <property type="entry name" value="SNRNA-ACTIVATING PROTEIN COMPLEX SUBUNIT 3"/>
    <property type="match status" value="1"/>
</dbReference>
<dbReference type="PANTHER" id="PTHR13421">
    <property type="entry name" value="SNRNA-ACTIVATING PROTEIN COMPLEX SUBUNIT 3"/>
    <property type="match status" value="1"/>
</dbReference>
<gene>
    <name evidence="7" type="ORF">NLJ89_g10746</name>
</gene>
<evidence type="ECO:0000256" key="6">
    <source>
        <dbReference type="ARBA" id="ARBA00023242"/>
    </source>
</evidence>
<evidence type="ECO:0008006" key="9">
    <source>
        <dbReference type="Google" id="ProtNLM"/>
    </source>
</evidence>
<dbReference type="GO" id="GO:0042795">
    <property type="term" value="P:snRNA transcription by RNA polymerase II"/>
    <property type="evidence" value="ECO:0007669"/>
    <property type="project" value="TreeGrafter"/>
</dbReference>
<dbReference type="Proteomes" id="UP001148786">
    <property type="component" value="Unassembled WGS sequence"/>
</dbReference>
<organism evidence="7 8">
    <name type="scientific">Agrocybe chaxingu</name>
    <dbReference type="NCBI Taxonomy" id="84603"/>
    <lineage>
        <taxon>Eukaryota</taxon>
        <taxon>Fungi</taxon>
        <taxon>Dikarya</taxon>
        <taxon>Basidiomycota</taxon>
        <taxon>Agaricomycotina</taxon>
        <taxon>Agaricomycetes</taxon>
        <taxon>Agaricomycetidae</taxon>
        <taxon>Agaricales</taxon>
        <taxon>Agaricineae</taxon>
        <taxon>Strophariaceae</taxon>
        <taxon>Agrocybe</taxon>
    </lineage>
</organism>
<reference evidence="7" key="1">
    <citation type="submission" date="2022-07" db="EMBL/GenBank/DDBJ databases">
        <title>Genome Sequence of Agrocybe chaxingu.</title>
        <authorList>
            <person name="Buettner E."/>
        </authorList>
    </citation>
    <scope>NUCLEOTIDE SEQUENCE</scope>
    <source>
        <strain evidence="7">MP-N11</strain>
    </source>
</reference>
<dbReference type="GO" id="GO:0001046">
    <property type="term" value="F:core promoter sequence-specific DNA binding"/>
    <property type="evidence" value="ECO:0007669"/>
    <property type="project" value="TreeGrafter"/>
</dbReference>
<comment type="similarity">
    <text evidence="2">Belongs to the SNAPC3/SRD2 family.</text>
</comment>
<sequence length="298" mass="32730">MKDHDHIVCALHSVNSKTSKPGRKANLPDPDTLSLQVTNLQKTMDAVSLKSSKLNTDAVLFMRSPKNSDQNILDKVMPAGSEIVAGNHDAILIMSIHDRVPWGPSYVTRSSQHALLASQTLQDFCDTIPCVSNNLPMEAGMPQGNDSVIVIESLAYGSGGHAEKLFEHLKRLGKKESESISKAPSSLQGTKFSSLTLRLNEPYWLVHRGNCEHFVVIDQIRLLHPSDPRSGYPLKLQITPALLDLCRACGKIPAVWSIVGDVRLGESPCVLCGPCWKSMGDPEDEEIVVLPLPDYKYE</sequence>
<name>A0A9W8JN97_9AGAR</name>
<dbReference type="GO" id="GO:0005634">
    <property type="term" value="C:nucleus"/>
    <property type="evidence" value="ECO:0007669"/>
    <property type="project" value="UniProtKB-SubCell"/>
</dbReference>
<dbReference type="OrthoDB" id="3437960at2759"/>
<dbReference type="GO" id="GO:0042796">
    <property type="term" value="P:snRNA transcription by RNA polymerase III"/>
    <property type="evidence" value="ECO:0007669"/>
    <property type="project" value="TreeGrafter"/>
</dbReference>
<evidence type="ECO:0000313" key="7">
    <source>
        <dbReference type="EMBL" id="KAJ3494715.1"/>
    </source>
</evidence>
<dbReference type="GO" id="GO:0000978">
    <property type="term" value="F:RNA polymerase II cis-regulatory region sequence-specific DNA binding"/>
    <property type="evidence" value="ECO:0007669"/>
    <property type="project" value="TreeGrafter"/>
</dbReference>
<evidence type="ECO:0000313" key="8">
    <source>
        <dbReference type="Proteomes" id="UP001148786"/>
    </source>
</evidence>
<keyword evidence="5" id="KW-0804">Transcription</keyword>
<comment type="caution">
    <text evidence="7">The sequence shown here is derived from an EMBL/GenBank/DDBJ whole genome shotgun (WGS) entry which is preliminary data.</text>
</comment>